<dbReference type="InterPro" id="IPR036643">
    <property type="entry name" value="RNApol_insert_sf"/>
</dbReference>
<gene>
    <name evidence="9" type="primary">POLR2C</name>
    <name evidence="9" type="ORF">Ciccas_002856</name>
</gene>
<dbReference type="InterPro" id="IPR011262">
    <property type="entry name" value="DNA-dir_RNA_pol_insert"/>
</dbReference>
<dbReference type="EMBL" id="JBJKFK010000239">
    <property type="protein sequence ID" value="KAL3318480.1"/>
    <property type="molecule type" value="Genomic_DNA"/>
</dbReference>
<comment type="subcellular location">
    <subcellularLocation>
        <location evidence="1">Nucleus</location>
    </subcellularLocation>
</comment>
<keyword evidence="3" id="KW-0804">Transcription</keyword>
<keyword evidence="2 9" id="KW-0240">DNA-directed RNA polymerase</keyword>
<comment type="caution">
    <text evidence="9">The sequence shown here is derived from an EMBL/GenBank/DDBJ whole genome shotgun (WGS) entry which is preliminary data.</text>
</comment>
<dbReference type="GO" id="GO:0005654">
    <property type="term" value="C:nucleoplasm"/>
    <property type="evidence" value="ECO:0007669"/>
    <property type="project" value="UniProtKB-ARBA"/>
</dbReference>
<dbReference type="PANTHER" id="PTHR11800">
    <property type="entry name" value="DNA-DIRECTED RNA POLYMERASE"/>
    <property type="match status" value="1"/>
</dbReference>
<evidence type="ECO:0000313" key="9">
    <source>
        <dbReference type="EMBL" id="KAL3318480.1"/>
    </source>
</evidence>
<protein>
    <recommendedName>
        <fullName evidence="6">DNA-directed RNA polymerase II subunit RPB3</fullName>
    </recommendedName>
</protein>
<evidence type="ECO:0000256" key="7">
    <source>
        <dbReference type="SAM" id="MobiDB-lite"/>
    </source>
</evidence>
<evidence type="ECO:0000256" key="2">
    <source>
        <dbReference type="ARBA" id="ARBA00022478"/>
    </source>
</evidence>
<dbReference type="SUPFAM" id="SSF56553">
    <property type="entry name" value="Insert subdomain of RNA polymerase alpha subunit"/>
    <property type="match status" value="1"/>
</dbReference>
<keyword evidence="10" id="KW-1185">Reference proteome</keyword>
<sequence length="263" mass="29642">MPYANQSIVNVTSCTNENIKFSIEDTDLSVANAIRRVCIAEVPTLAIDWVHIEENNTTLNDEFIAQRVGLIPLTSDGVVDRMSYFRECSCREFCPECSVELTLDVTCGEDKPRLVTGADLISNNPDVQPVPSRDAHDPSYMERESILIVKMRFGQRLKLRAIAKKGFAKEHAKWNPTAGVAFEYDPDNALRHTTLQKPEEWPKSEYSQLTDGHQAPFDTNGKPNTFYFNVESCGSLQSKHIVFSALTVLKQKLSNLHDHLPQE</sequence>
<dbReference type="Proteomes" id="UP001626550">
    <property type="component" value="Unassembled WGS sequence"/>
</dbReference>
<evidence type="ECO:0000256" key="3">
    <source>
        <dbReference type="ARBA" id="ARBA00023163"/>
    </source>
</evidence>
<accession>A0ABD2QG21</accession>
<dbReference type="Pfam" id="PF01193">
    <property type="entry name" value="RNA_pol_L"/>
    <property type="match status" value="1"/>
</dbReference>
<reference evidence="9 10" key="1">
    <citation type="submission" date="2024-11" db="EMBL/GenBank/DDBJ databases">
        <title>Adaptive evolution of stress response genes in parasites aligns with host niche diversity.</title>
        <authorList>
            <person name="Hahn C."/>
            <person name="Resl P."/>
        </authorList>
    </citation>
    <scope>NUCLEOTIDE SEQUENCE [LARGE SCALE GENOMIC DNA]</scope>
    <source>
        <strain evidence="9">EGGRZ-B1_66</strain>
        <tissue evidence="9">Body</tissue>
    </source>
</reference>
<dbReference type="FunFam" id="2.170.120.12:FF:000002">
    <property type="entry name" value="DNA-directed RNA polymerase II subunit RPB3"/>
    <property type="match status" value="1"/>
</dbReference>
<feature type="region of interest" description="Disordered" evidence="7">
    <location>
        <begin position="199"/>
        <end position="218"/>
    </location>
</feature>
<dbReference type="Gene3D" id="2.170.120.12">
    <property type="entry name" value="DNA-directed RNA polymerase, insert domain"/>
    <property type="match status" value="1"/>
</dbReference>
<comment type="similarity">
    <text evidence="5">Belongs to the archaeal Rpo3/eukaryotic RPB3 RNA polymerase subunit family.</text>
</comment>
<dbReference type="InterPro" id="IPR011263">
    <property type="entry name" value="DNA-dir_RNA_pol_RpoA/D/Rpb3"/>
</dbReference>
<keyword evidence="4" id="KW-0539">Nucleus</keyword>
<organism evidence="9 10">
    <name type="scientific">Cichlidogyrus casuarinus</name>
    <dbReference type="NCBI Taxonomy" id="1844966"/>
    <lineage>
        <taxon>Eukaryota</taxon>
        <taxon>Metazoa</taxon>
        <taxon>Spiralia</taxon>
        <taxon>Lophotrochozoa</taxon>
        <taxon>Platyhelminthes</taxon>
        <taxon>Monogenea</taxon>
        <taxon>Monopisthocotylea</taxon>
        <taxon>Dactylogyridea</taxon>
        <taxon>Ancyrocephalidae</taxon>
        <taxon>Cichlidogyrus</taxon>
    </lineage>
</organism>
<evidence type="ECO:0000259" key="8">
    <source>
        <dbReference type="SMART" id="SM00662"/>
    </source>
</evidence>
<feature type="domain" description="DNA-directed RNA polymerase RpoA/D/Rpb3-type" evidence="8">
    <location>
        <begin position="18"/>
        <end position="259"/>
    </location>
</feature>
<evidence type="ECO:0000313" key="10">
    <source>
        <dbReference type="Proteomes" id="UP001626550"/>
    </source>
</evidence>
<feature type="region of interest" description="Disordered" evidence="7">
    <location>
        <begin position="118"/>
        <end position="137"/>
    </location>
</feature>
<dbReference type="Pfam" id="PF01000">
    <property type="entry name" value="RNA_pol_A_bac"/>
    <property type="match status" value="1"/>
</dbReference>
<dbReference type="NCBIfam" id="NF001988">
    <property type="entry name" value="PRK00783.1"/>
    <property type="match status" value="1"/>
</dbReference>
<dbReference type="PANTHER" id="PTHR11800:SF2">
    <property type="entry name" value="DNA-DIRECTED RNA POLYMERASE II SUBUNIT RPB3"/>
    <property type="match status" value="1"/>
</dbReference>
<dbReference type="InterPro" id="IPR022842">
    <property type="entry name" value="RNAP_Rpo3/Rpb3/RPAC1"/>
</dbReference>
<dbReference type="AlphaFoldDB" id="A0ABD2QG21"/>
<name>A0ABD2QG21_9PLAT</name>
<evidence type="ECO:0000256" key="6">
    <source>
        <dbReference type="ARBA" id="ARBA00072506"/>
    </source>
</evidence>
<proteinExistence type="inferred from homology"/>
<dbReference type="HAMAP" id="MF_00320">
    <property type="entry name" value="RNApol_arch_Rpo3"/>
    <property type="match status" value="1"/>
</dbReference>
<dbReference type="Gene3D" id="3.30.1360.10">
    <property type="entry name" value="RNA polymerase, RBP11-like subunit"/>
    <property type="match status" value="1"/>
</dbReference>
<dbReference type="GO" id="GO:0000428">
    <property type="term" value="C:DNA-directed RNA polymerase complex"/>
    <property type="evidence" value="ECO:0007669"/>
    <property type="project" value="UniProtKB-KW"/>
</dbReference>
<dbReference type="InterPro" id="IPR050518">
    <property type="entry name" value="Rpo3/RPB3_RNA_Pol_subunit"/>
</dbReference>
<evidence type="ECO:0000256" key="1">
    <source>
        <dbReference type="ARBA" id="ARBA00004123"/>
    </source>
</evidence>
<evidence type="ECO:0000256" key="5">
    <source>
        <dbReference type="ARBA" id="ARBA00025804"/>
    </source>
</evidence>
<dbReference type="SMART" id="SM00662">
    <property type="entry name" value="RPOLD"/>
    <property type="match status" value="1"/>
</dbReference>
<dbReference type="SUPFAM" id="SSF55257">
    <property type="entry name" value="RBP11-like subunits of RNA polymerase"/>
    <property type="match status" value="1"/>
</dbReference>
<dbReference type="InterPro" id="IPR036603">
    <property type="entry name" value="RBP11-like"/>
</dbReference>
<dbReference type="CDD" id="cd07031">
    <property type="entry name" value="RNAP_II_RPB3"/>
    <property type="match status" value="1"/>
</dbReference>
<evidence type="ECO:0000256" key="4">
    <source>
        <dbReference type="ARBA" id="ARBA00023242"/>
    </source>
</evidence>